<dbReference type="AlphaFoldDB" id="A0A1G9KCM9"/>
<protein>
    <recommendedName>
        <fullName evidence="3">MetA-pathway of phenol degradation</fullName>
    </recommendedName>
</protein>
<dbReference type="Proteomes" id="UP000198510">
    <property type="component" value="Unassembled WGS sequence"/>
</dbReference>
<dbReference type="OrthoDB" id="5562884at2"/>
<proteinExistence type="predicted"/>
<dbReference type="STRING" id="1075417.SAMN05421823_106119"/>
<keyword evidence="2" id="KW-1185">Reference proteome</keyword>
<reference evidence="1 2" key="1">
    <citation type="submission" date="2016-10" db="EMBL/GenBank/DDBJ databases">
        <authorList>
            <person name="de Groot N.N."/>
        </authorList>
    </citation>
    <scope>NUCLEOTIDE SEQUENCE [LARGE SCALE GENOMIC DNA]</scope>
    <source>
        <strain evidence="1 2">DSM 25186</strain>
    </source>
</reference>
<gene>
    <name evidence="1" type="ORF">SAMN05421823_106119</name>
</gene>
<evidence type="ECO:0008006" key="3">
    <source>
        <dbReference type="Google" id="ProtNLM"/>
    </source>
</evidence>
<evidence type="ECO:0000313" key="1">
    <source>
        <dbReference type="EMBL" id="SDL47342.1"/>
    </source>
</evidence>
<dbReference type="EMBL" id="FNFO01000006">
    <property type="protein sequence ID" value="SDL47342.1"/>
    <property type="molecule type" value="Genomic_DNA"/>
</dbReference>
<accession>A0A1G9KCM9</accession>
<name>A0A1G9KCM9_9BACT</name>
<organism evidence="1 2">
    <name type="scientific">Catalinimonas alkaloidigena</name>
    <dbReference type="NCBI Taxonomy" id="1075417"/>
    <lineage>
        <taxon>Bacteria</taxon>
        <taxon>Pseudomonadati</taxon>
        <taxon>Bacteroidota</taxon>
        <taxon>Cytophagia</taxon>
        <taxon>Cytophagales</taxon>
        <taxon>Catalimonadaceae</taxon>
        <taxon>Catalinimonas</taxon>
    </lineage>
</organism>
<sequence length="316" mass="35121">MNRLSTYFFTRRAVGYAGLLLVLPFLAVAQTPSDAWMMKQGQACLALTYDYGAFDRYWEGTYLRSNETIATVSRQTAMGMVALGLTDKLNAYVGVPYIHTQSSEPNGGKFQGASGFQDLTLALKYEFIRKVMGPGKLSLFAAGGYAAPISRYLSDYRPYSLGNGTTEWSLRGMANYRSNLGLYGQAMAGYLARGLTKAERDYYYNNGSYYTAWMDVPSAWEYNLAAGMWLMKNSLKLEVGYYALRSTSGDDIRAYNAAQPTNRVDFSQARFSAQYYFKSVKGLGLLAYSSQVLEGRNTGKLALVGGGLTYQFPVWQ</sequence>
<dbReference type="RefSeq" id="WP_089683802.1">
    <property type="nucleotide sequence ID" value="NZ_FNFO01000006.1"/>
</dbReference>
<evidence type="ECO:0000313" key="2">
    <source>
        <dbReference type="Proteomes" id="UP000198510"/>
    </source>
</evidence>